<dbReference type="Proteomes" id="UP000028999">
    <property type="component" value="Unassembled WGS sequence"/>
</dbReference>
<evidence type="ECO:0000256" key="5">
    <source>
        <dbReference type="ARBA" id="ARBA00022729"/>
    </source>
</evidence>
<name>A0A078HKB8_BRANA</name>
<keyword evidence="10" id="KW-1133">Transmembrane helix</keyword>
<proteinExistence type="inferred from homology"/>
<evidence type="ECO:0000256" key="6">
    <source>
        <dbReference type="ARBA" id="ARBA00023136"/>
    </source>
</evidence>
<feature type="domain" description="HMA" evidence="11">
    <location>
        <begin position="597"/>
        <end position="661"/>
    </location>
</feature>
<evidence type="ECO:0000259" key="11">
    <source>
        <dbReference type="PROSITE" id="PS50846"/>
    </source>
</evidence>
<dbReference type="InterPro" id="IPR043325">
    <property type="entry name" value="LTSS"/>
</dbReference>
<keyword evidence="3" id="KW-1003">Cell membrane</keyword>
<dbReference type="InterPro" id="IPR044730">
    <property type="entry name" value="RNase_H-like_dom_plant"/>
</dbReference>
<evidence type="ECO:0000256" key="3">
    <source>
        <dbReference type="ARBA" id="ARBA00022475"/>
    </source>
</evidence>
<comment type="similarity">
    <text evidence="2">Belongs to the plant LTP family.</text>
</comment>
<evidence type="ECO:0000256" key="8">
    <source>
        <dbReference type="ARBA" id="ARBA00023180"/>
    </source>
</evidence>
<evidence type="ECO:0000256" key="9">
    <source>
        <dbReference type="ARBA" id="ARBA00023288"/>
    </source>
</evidence>
<reference evidence="12 13" key="1">
    <citation type="journal article" date="2014" name="Science">
        <title>Plant genetics. Early allopolyploid evolution in the post-Neolithic Brassica napus oilseed genome.</title>
        <authorList>
            <person name="Chalhoub B."/>
            <person name="Denoeud F."/>
            <person name="Liu S."/>
            <person name="Parkin I.A."/>
            <person name="Tang H."/>
            <person name="Wang X."/>
            <person name="Chiquet J."/>
            <person name="Belcram H."/>
            <person name="Tong C."/>
            <person name="Samans B."/>
            <person name="Correa M."/>
            <person name="Da Silva C."/>
            <person name="Just J."/>
            <person name="Falentin C."/>
            <person name="Koh C.S."/>
            <person name="Le Clainche I."/>
            <person name="Bernard M."/>
            <person name="Bento P."/>
            <person name="Noel B."/>
            <person name="Labadie K."/>
            <person name="Alberti A."/>
            <person name="Charles M."/>
            <person name="Arnaud D."/>
            <person name="Guo H."/>
            <person name="Daviaud C."/>
            <person name="Alamery S."/>
            <person name="Jabbari K."/>
            <person name="Zhao M."/>
            <person name="Edger P.P."/>
            <person name="Chelaifa H."/>
            <person name="Tack D."/>
            <person name="Lassalle G."/>
            <person name="Mestiri I."/>
            <person name="Schnel N."/>
            <person name="Le Paslier M.C."/>
            <person name="Fan G."/>
            <person name="Renault V."/>
            <person name="Bayer P.E."/>
            <person name="Golicz A.A."/>
            <person name="Manoli S."/>
            <person name="Lee T.H."/>
            <person name="Thi V.H."/>
            <person name="Chalabi S."/>
            <person name="Hu Q."/>
            <person name="Fan C."/>
            <person name="Tollenaere R."/>
            <person name="Lu Y."/>
            <person name="Battail C."/>
            <person name="Shen J."/>
            <person name="Sidebottom C.H."/>
            <person name="Wang X."/>
            <person name="Canaguier A."/>
            <person name="Chauveau A."/>
            <person name="Berard A."/>
            <person name="Deniot G."/>
            <person name="Guan M."/>
            <person name="Liu Z."/>
            <person name="Sun F."/>
            <person name="Lim Y.P."/>
            <person name="Lyons E."/>
            <person name="Town C.D."/>
            <person name="Bancroft I."/>
            <person name="Wang X."/>
            <person name="Meng J."/>
            <person name="Ma J."/>
            <person name="Pires J.C."/>
            <person name="King G.J."/>
            <person name="Brunel D."/>
            <person name="Delourme R."/>
            <person name="Renard M."/>
            <person name="Aury J.M."/>
            <person name="Adams K.L."/>
            <person name="Batley J."/>
            <person name="Snowdon R.J."/>
            <person name="Tost J."/>
            <person name="Edwards D."/>
            <person name="Zhou Y."/>
            <person name="Hua W."/>
            <person name="Sharpe A.G."/>
            <person name="Paterson A.H."/>
            <person name="Guan C."/>
            <person name="Wincker P."/>
        </authorList>
    </citation>
    <scope>NUCLEOTIDE SEQUENCE [LARGE SCALE GENOMIC DNA]</scope>
    <source>
        <strain evidence="13">cv. Darmor-bzh</strain>
    </source>
</reference>
<dbReference type="GO" id="GO:0003676">
    <property type="term" value="F:nucleic acid binding"/>
    <property type="evidence" value="ECO:0007669"/>
    <property type="project" value="InterPro"/>
</dbReference>
<dbReference type="InterPro" id="IPR036312">
    <property type="entry name" value="Bifun_inhib/LTP/seed_sf"/>
</dbReference>
<keyword evidence="4" id="KW-0336">GPI-anchor</keyword>
<organism evidence="12 13">
    <name type="scientific">Brassica napus</name>
    <name type="common">Rape</name>
    <dbReference type="NCBI Taxonomy" id="3708"/>
    <lineage>
        <taxon>Eukaryota</taxon>
        <taxon>Viridiplantae</taxon>
        <taxon>Streptophyta</taxon>
        <taxon>Embryophyta</taxon>
        <taxon>Tracheophyta</taxon>
        <taxon>Spermatophyta</taxon>
        <taxon>Magnoliopsida</taxon>
        <taxon>eudicotyledons</taxon>
        <taxon>Gunneridae</taxon>
        <taxon>Pentapetalae</taxon>
        <taxon>rosids</taxon>
        <taxon>malvids</taxon>
        <taxon>Brassicales</taxon>
        <taxon>Brassicaceae</taxon>
        <taxon>Brassiceae</taxon>
        <taxon>Brassica</taxon>
    </lineage>
</organism>
<dbReference type="InterPro" id="IPR002156">
    <property type="entry name" value="RNaseH_domain"/>
</dbReference>
<keyword evidence="13" id="KW-1185">Reference proteome</keyword>
<dbReference type="AlphaFoldDB" id="A0A078HKB8"/>
<dbReference type="SUPFAM" id="SSF47699">
    <property type="entry name" value="Bifunctional inhibitor/lipid-transfer protein/seed storage 2S albumin"/>
    <property type="match status" value="1"/>
</dbReference>
<evidence type="ECO:0000256" key="10">
    <source>
        <dbReference type="SAM" id="Phobius"/>
    </source>
</evidence>
<keyword evidence="5" id="KW-0732">Signal</keyword>
<dbReference type="PROSITE" id="PS50846">
    <property type="entry name" value="HMA_2"/>
    <property type="match status" value="1"/>
</dbReference>
<dbReference type="InterPro" id="IPR016140">
    <property type="entry name" value="Bifunc_inhib/LTP/seed_store"/>
</dbReference>
<dbReference type="CDD" id="cd06222">
    <property type="entry name" value="RNase_H_like"/>
    <property type="match status" value="1"/>
</dbReference>
<dbReference type="Pfam" id="PF14368">
    <property type="entry name" value="LTP_2"/>
    <property type="match status" value="1"/>
</dbReference>
<protein>
    <submittedName>
        <fullName evidence="12">BnaCnng09220D protein</fullName>
    </submittedName>
</protein>
<dbReference type="PANTHER" id="PTHR33044">
    <property type="entry name" value="BIFUNCTIONAL INHIBITOR/LIPID-TRANSFER PROTEIN/SEED STORAGE 2S ALBUMIN SUPERFAMILY PROTEIN-RELATED"/>
    <property type="match status" value="1"/>
</dbReference>
<dbReference type="InterPro" id="IPR012337">
    <property type="entry name" value="RNaseH-like_sf"/>
</dbReference>
<dbReference type="FunFam" id="1.10.110.10:FF:000001">
    <property type="entry name" value="Bifunctional inhibitor/lipid-transfer protein/seed storage 2S albumin superfamily protein"/>
    <property type="match status" value="1"/>
</dbReference>
<evidence type="ECO:0000256" key="4">
    <source>
        <dbReference type="ARBA" id="ARBA00022622"/>
    </source>
</evidence>
<feature type="transmembrane region" description="Helical" evidence="10">
    <location>
        <begin position="265"/>
        <end position="285"/>
    </location>
</feature>
<keyword evidence="8" id="KW-0325">Glycoprotein</keyword>
<keyword evidence="6 10" id="KW-0472">Membrane</keyword>
<sequence length="788" mass="85294">MTSNTACKRCGAVESEIHVLLHCPFAAKVWDLTPSLSKPSPSINTVPLLLQACSKSVNLPPTGLCSPLFPWILWNLWTGRNQLIFEDKKYTGQEVVSKALRDALAWSKAQLPRQKPRSCPQIDHHNPINHLTRGSGNSLSIECFSDAAWQESNGNCGLGWTFQTKLGTPLYKGTSSRRCVVSAIAAEAQAIKSALLAAANAGYRDLEVFSDCKSLVTLINSNVSSVALKSLLYDISVLSRNFSSISFTFTPRVNNVVADGLAKSALFVSIYAITFVALVGALLGVSKAQPSGSCVSTLTTLSPCLGYITGNSTTPSQTCCSQLDSVIKSSPQCICSAVNSPIPNIGLNINRTQALQLPNACNIQAPPLSQCNVATGPTTPLGVLSPVESPAEKNPGVALTPTSSPGARSGVVVGARGGSKTIPSTGAGSSSGSVDRVAPHLFIFICELFILFYYFKEEKYLSDLVLRKRRWSHWSSLFLKTQPWRFPYVDRFSVSNNPTRPCLICWTALISTGGSAVPETKKSNPWPGLWTHTFLHSASKVLEIHFQYGNLQIRTSSLDGYLLSCDYQDTSAISINYGNPRYHLLYISLAVFSVGVLKSCVLRVGIKCCKGCQTNAKRKLLSVSGVSAVEYNAEQGLLRVSGDPNPAKLLRKLSKWDKNAELVSLPGEVSAPAPRTPQLNQTKRMGKRTTKCFLLRCFGTKEKVEPYGIAGDENGSATPFINTVAPPMVYPPPQPTPGFATPIPYPPPCFGANQPPYTYTSGGMYQSPPPTFQLRKTQFPQMVNYPHH</sequence>
<dbReference type="SMART" id="SM00499">
    <property type="entry name" value="AAI"/>
    <property type="match status" value="1"/>
</dbReference>
<evidence type="ECO:0000313" key="13">
    <source>
        <dbReference type="Proteomes" id="UP000028999"/>
    </source>
</evidence>
<dbReference type="InterPro" id="IPR036397">
    <property type="entry name" value="RNaseH_sf"/>
</dbReference>
<dbReference type="Gene3D" id="3.30.420.10">
    <property type="entry name" value="Ribonuclease H-like superfamily/Ribonuclease H"/>
    <property type="match status" value="1"/>
</dbReference>
<dbReference type="PaxDb" id="3708-A0A078HKB8"/>
<dbReference type="Gene3D" id="1.10.110.10">
    <property type="entry name" value="Plant lipid-transfer and hydrophobic proteins"/>
    <property type="match status" value="1"/>
</dbReference>
<dbReference type="InterPro" id="IPR006121">
    <property type="entry name" value="HMA_dom"/>
</dbReference>
<evidence type="ECO:0000256" key="1">
    <source>
        <dbReference type="ARBA" id="ARBA00004609"/>
    </source>
</evidence>
<dbReference type="EMBL" id="LK032414">
    <property type="protein sequence ID" value="CDY38061.1"/>
    <property type="molecule type" value="Genomic_DNA"/>
</dbReference>
<dbReference type="InterPro" id="IPR036163">
    <property type="entry name" value="HMA_dom_sf"/>
</dbReference>
<comment type="subcellular location">
    <subcellularLocation>
        <location evidence="1">Cell membrane</location>
        <topology evidence="1">Lipid-anchor</topology>
        <topology evidence="1">GPI-anchor</topology>
    </subcellularLocation>
</comment>
<keyword evidence="10" id="KW-0812">Transmembrane</keyword>
<dbReference type="Gene3D" id="3.30.70.100">
    <property type="match status" value="1"/>
</dbReference>
<dbReference type="Gramene" id="CDY38061">
    <property type="protein sequence ID" value="CDY38061"/>
    <property type="gene ID" value="GSBRNA2T00065134001"/>
</dbReference>
<evidence type="ECO:0000256" key="2">
    <source>
        <dbReference type="ARBA" id="ARBA00009748"/>
    </source>
</evidence>
<keyword evidence="7" id="KW-1015">Disulfide bond</keyword>
<dbReference type="SUPFAM" id="SSF53098">
    <property type="entry name" value="Ribonuclease H-like"/>
    <property type="match status" value="1"/>
</dbReference>
<dbReference type="GO" id="GO:0098552">
    <property type="term" value="C:side of membrane"/>
    <property type="evidence" value="ECO:0007669"/>
    <property type="project" value="UniProtKB-KW"/>
</dbReference>
<dbReference type="STRING" id="3708.A0A078HKB8"/>
<evidence type="ECO:0000313" key="12">
    <source>
        <dbReference type="EMBL" id="CDY38061.1"/>
    </source>
</evidence>
<evidence type="ECO:0000256" key="7">
    <source>
        <dbReference type="ARBA" id="ARBA00023157"/>
    </source>
</evidence>
<accession>A0A078HKB8</accession>
<gene>
    <name evidence="12" type="primary">BnaCnng09220D</name>
    <name evidence="12" type="ORF">GSBRNA2T00065134001</name>
</gene>
<dbReference type="Pfam" id="PF13456">
    <property type="entry name" value="RVT_3"/>
    <property type="match status" value="1"/>
</dbReference>
<dbReference type="CDD" id="cd00371">
    <property type="entry name" value="HMA"/>
    <property type="match status" value="1"/>
</dbReference>
<keyword evidence="9" id="KW-0449">Lipoprotein</keyword>
<dbReference type="GO" id="GO:0004523">
    <property type="term" value="F:RNA-DNA hybrid ribonuclease activity"/>
    <property type="evidence" value="ECO:0007669"/>
    <property type="project" value="InterPro"/>
</dbReference>
<dbReference type="GO" id="GO:0005886">
    <property type="term" value="C:plasma membrane"/>
    <property type="evidence" value="ECO:0007669"/>
    <property type="project" value="UniProtKB-SubCell"/>
</dbReference>
<dbReference type="Pfam" id="PF00403">
    <property type="entry name" value="HMA"/>
    <property type="match status" value="1"/>
</dbReference>
<dbReference type="SUPFAM" id="SSF55008">
    <property type="entry name" value="HMA, heavy metal-associated domain"/>
    <property type="match status" value="1"/>
</dbReference>
<dbReference type="GO" id="GO:0046872">
    <property type="term" value="F:metal ion binding"/>
    <property type="evidence" value="ECO:0007669"/>
    <property type="project" value="InterPro"/>
</dbReference>
<dbReference type="CDD" id="cd00010">
    <property type="entry name" value="AAI_LTSS"/>
    <property type="match status" value="1"/>
</dbReference>